<keyword evidence="2" id="KW-0472">Membrane</keyword>
<proteinExistence type="predicted"/>
<feature type="region of interest" description="Disordered" evidence="1">
    <location>
        <begin position="155"/>
        <end position="201"/>
    </location>
</feature>
<dbReference type="OrthoDB" id="3776590at2759"/>
<organism evidence="3 4">
    <name type="scientific">Clathrospora elynae</name>
    <dbReference type="NCBI Taxonomy" id="706981"/>
    <lineage>
        <taxon>Eukaryota</taxon>
        <taxon>Fungi</taxon>
        <taxon>Dikarya</taxon>
        <taxon>Ascomycota</taxon>
        <taxon>Pezizomycotina</taxon>
        <taxon>Dothideomycetes</taxon>
        <taxon>Pleosporomycetidae</taxon>
        <taxon>Pleosporales</taxon>
        <taxon>Diademaceae</taxon>
        <taxon>Clathrospora</taxon>
    </lineage>
</organism>
<dbReference type="Proteomes" id="UP000800038">
    <property type="component" value="Unassembled WGS sequence"/>
</dbReference>
<name>A0A6A5SJW3_9PLEO</name>
<feature type="transmembrane region" description="Helical" evidence="2">
    <location>
        <begin position="36"/>
        <end position="56"/>
    </location>
</feature>
<accession>A0A6A5SJW3</accession>
<evidence type="ECO:0000256" key="2">
    <source>
        <dbReference type="SAM" id="Phobius"/>
    </source>
</evidence>
<protein>
    <submittedName>
        <fullName evidence="3">Uncharacterized protein</fullName>
    </submittedName>
</protein>
<sequence length="201" mass="23041">MKLNGFELFAFFLCSSLSGLLFSVWANTELINDREVTLLMVVFAAVVFALFVQLSTGRAINVYFSKDAGEVYKKQLADVKESHRRHLTTLKQDHHIEVHHLRSSLNTANAKYIRLHSEHDYMSSMYQDQMHATQEQEDRIHYLDKKLQEFGQSTPVNLAPFSAPPSQVSFSNPPRRRRSHSFSKSPATRSPLSQVVEAEEE</sequence>
<dbReference type="EMBL" id="ML976063">
    <property type="protein sequence ID" value="KAF1940433.1"/>
    <property type="molecule type" value="Genomic_DNA"/>
</dbReference>
<keyword evidence="4" id="KW-1185">Reference proteome</keyword>
<evidence type="ECO:0000256" key="1">
    <source>
        <dbReference type="SAM" id="MobiDB-lite"/>
    </source>
</evidence>
<evidence type="ECO:0000313" key="3">
    <source>
        <dbReference type="EMBL" id="KAF1940433.1"/>
    </source>
</evidence>
<evidence type="ECO:0000313" key="4">
    <source>
        <dbReference type="Proteomes" id="UP000800038"/>
    </source>
</evidence>
<dbReference type="AlphaFoldDB" id="A0A6A5SJW3"/>
<keyword evidence="2" id="KW-0812">Transmembrane</keyword>
<feature type="compositionally biased region" description="Polar residues" evidence="1">
    <location>
        <begin position="182"/>
        <end position="193"/>
    </location>
</feature>
<gene>
    <name evidence="3" type="ORF">EJ02DRAFT_456059</name>
</gene>
<reference evidence="3" key="1">
    <citation type="journal article" date="2020" name="Stud. Mycol.">
        <title>101 Dothideomycetes genomes: a test case for predicting lifestyles and emergence of pathogens.</title>
        <authorList>
            <person name="Haridas S."/>
            <person name="Albert R."/>
            <person name="Binder M."/>
            <person name="Bloem J."/>
            <person name="Labutti K."/>
            <person name="Salamov A."/>
            <person name="Andreopoulos B."/>
            <person name="Baker S."/>
            <person name="Barry K."/>
            <person name="Bills G."/>
            <person name="Bluhm B."/>
            <person name="Cannon C."/>
            <person name="Castanera R."/>
            <person name="Culley D."/>
            <person name="Daum C."/>
            <person name="Ezra D."/>
            <person name="Gonzalez J."/>
            <person name="Henrissat B."/>
            <person name="Kuo A."/>
            <person name="Liang C."/>
            <person name="Lipzen A."/>
            <person name="Lutzoni F."/>
            <person name="Magnuson J."/>
            <person name="Mondo S."/>
            <person name="Nolan M."/>
            <person name="Ohm R."/>
            <person name="Pangilinan J."/>
            <person name="Park H.-J."/>
            <person name="Ramirez L."/>
            <person name="Alfaro M."/>
            <person name="Sun H."/>
            <person name="Tritt A."/>
            <person name="Yoshinaga Y."/>
            <person name="Zwiers L.-H."/>
            <person name="Turgeon B."/>
            <person name="Goodwin S."/>
            <person name="Spatafora J."/>
            <person name="Crous P."/>
            <person name="Grigoriev I."/>
        </authorList>
    </citation>
    <scope>NUCLEOTIDE SEQUENCE</scope>
    <source>
        <strain evidence="3">CBS 161.51</strain>
    </source>
</reference>
<keyword evidence="2" id="KW-1133">Transmembrane helix</keyword>